<dbReference type="GO" id="GO:0070573">
    <property type="term" value="F:metallodipeptidase activity"/>
    <property type="evidence" value="ECO:0007669"/>
    <property type="project" value="InterPro"/>
</dbReference>
<comment type="caution">
    <text evidence="1">The sequence shown here is derived from an EMBL/GenBank/DDBJ whole genome shotgun (WGS) entry which is preliminary data.</text>
</comment>
<dbReference type="InterPro" id="IPR008257">
    <property type="entry name" value="Pept_M19"/>
</dbReference>
<evidence type="ECO:0000313" key="2">
    <source>
        <dbReference type="Proteomes" id="UP000239504"/>
    </source>
</evidence>
<organism evidence="1 2">
    <name type="scientific">Hyphococcus luteus</name>
    <dbReference type="NCBI Taxonomy" id="2058213"/>
    <lineage>
        <taxon>Bacteria</taxon>
        <taxon>Pseudomonadati</taxon>
        <taxon>Pseudomonadota</taxon>
        <taxon>Alphaproteobacteria</taxon>
        <taxon>Parvularculales</taxon>
        <taxon>Parvularculaceae</taxon>
        <taxon>Hyphococcus</taxon>
    </lineage>
</organism>
<keyword evidence="2" id="KW-1185">Reference proteome</keyword>
<evidence type="ECO:0008006" key="3">
    <source>
        <dbReference type="Google" id="ProtNLM"/>
    </source>
</evidence>
<dbReference type="Gene3D" id="3.20.20.140">
    <property type="entry name" value="Metal-dependent hydrolases"/>
    <property type="match status" value="1"/>
</dbReference>
<dbReference type="RefSeq" id="WP_104828234.1">
    <property type="nucleotide sequence ID" value="NZ_PJCH01000001.1"/>
</dbReference>
<dbReference type="GO" id="GO:0006508">
    <property type="term" value="P:proteolysis"/>
    <property type="evidence" value="ECO:0007669"/>
    <property type="project" value="InterPro"/>
</dbReference>
<dbReference type="InterPro" id="IPR032466">
    <property type="entry name" value="Metal_Hydrolase"/>
</dbReference>
<dbReference type="Proteomes" id="UP000239504">
    <property type="component" value="Unassembled WGS sequence"/>
</dbReference>
<reference evidence="1 2" key="1">
    <citation type="submission" date="2017-12" db="EMBL/GenBank/DDBJ databases">
        <authorList>
            <person name="Hurst M.R.H."/>
        </authorList>
    </citation>
    <scope>NUCLEOTIDE SEQUENCE [LARGE SCALE GENOMIC DNA]</scope>
    <source>
        <strain evidence="1 2">SY-3-19</strain>
    </source>
</reference>
<name>A0A2S7KAK0_9PROT</name>
<dbReference type="SUPFAM" id="SSF51556">
    <property type="entry name" value="Metallo-dependent hydrolases"/>
    <property type="match status" value="1"/>
</dbReference>
<gene>
    <name evidence="1" type="ORF">CW354_01280</name>
</gene>
<evidence type="ECO:0000313" key="1">
    <source>
        <dbReference type="EMBL" id="PQA89532.1"/>
    </source>
</evidence>
<dbReference type="EMBL" id="PJCH01000001">
    <property type="protein sequence ID" value="PQA89532.1"/>
    <property type="molecule type" value="Genomic_DNA"/>
</dbReference>
<dbReference type="PANTHER" id="PTHR10443:SF12">
    <property type="entry name" value="DIPEPTIDASE"/>
    <property type="match status" value="1"/>
</dbReference>
<dbReference type="AlphaFoldDB" id="A0A2S7KAK0"/>
<dbReference type="PANTHER" id="PTHR10443">
    <property type="entry name" value="MICROSOMAL DIPEPTIDASE"/>
    <property type="match status" value="1"/>
</dbReference>
<dbReference type="PROSITE" id="PS51257">
    <property type="entry name" value="PROKAR_LIPOPROTEIN"/>
    <property type="match status" value="1"/>
</dbReference>
<accession>A0A2S7KAK0</accession>
<dbReference type="OrthoDB" id="9804920at2"/>
<protein>
    <recommendedName>
        <fullName evidence="3">Peptidase M19</fullName>
    </recommendedName>
</protein>
<dbReference type="PROSITE" id="PS51365">
    <property type="entry name" value="RENAL_DIPEPTIDASE_2"/>
    <property type="match status" value="1"/>
</dbReference>
<dbReference type="Pfam" id="PF01244">
    <property type="entry name" value="Peptidase_M19"/>
    <property type="match status" value="1"/>
</dbReference>
<sequence>MATRRNFLLGASTTLMLTACGKQPEADTALIKKAEALITARPSLDLHAHPGRTFVRGSSHLAPALKAYALAGAFEDRAIADMRKGGVSAAVFCAVSDFQILDLAGDGLASARAFKKGEALASYRTQISHLNALFDDREVARILAPADVMQAKKENRVGALLGVEGGDFLEGSAERVGEAYADGVRCINPLHYHTNELGDIMTENPVHDGLTQAGAAVIKAMNANGVMIDVAHASEKTAFGILDASEKPVLCSHTHIRTPNFAFPRFISLDLAKQIAAAGGVIGAWPAGIGISDLTGYVDRIFELIDAVGVDHVGLGSDMDANYKPVWDNYSQFPEIVALMLDRGLSEEEAAKIIGGNGLRVFQAASA</sequence>
<proteinExistence type="predicted"/>